<evidence type="ECO:0000256" key="1">
    <source>
        <dbReference type="SAM" id="Phobius"/>
    </source>
</evidence>
<reference evidence="2" key="2">
    <citation type="submission" date="2023-04" db="EMBL/GenBank/DDBJ databases">
        <authorList>
            <person name="Bruccoleri R.E."/>
            <person name="Oakeley E.J."/>
            <person name="Faust A.-M."/>
            <person name="Dessus-Babus S."/>
            <person name="Altorfer M."/>
            <person name="Burckhardt D."/>
            <person name="Oertli M."/>
            <person name="Naumann U."/>
            <person name="Petersen F."/>
            <person name="Wong J."/>
        </authorList>
    </citation>
    <scope>NUCLEOTIDE SEQUENCE</scope>
    <source>
        <strain evidence="2">GSM-AAB239-AS_SAM_17_03QT</strain>
        <tissue evidence="2">Leaf</tissue>
    </source>
</reference>
<keyword evidence="1" id="KW-0812">Transmembrane</keyword>
<comment type="caution">
    <text evidence="2">The sequence shown here is derived from an EMBL/GenBank/DDBJ whole genome shotgun (WGS) entry which is preliminary data.</text>
</comment>
<evidence type="ECO:0000313" key="2">
    <source>
        <dbReference type="EMBL" id="KAJ6832622.1"/>
    </source>
</evidence>
<keyword evidence="3" id="KW-1185">Reference proteome</keyword>
<sequence length="298" mass="33168">MAMSGISTGATVLLCMDELWILFQIFEGMFSVALSTCNNFDSVSAGYSQDFVRKLMTSARKIAERNIVESEYTNETMIITSTQIFLDATLQFEPMDAIFNDSRGNCSRGTPMKSNGASSSGTPYFNVSPEHNKSSIHELLDLPSFGIGVFIRKSCVNISWQGTNLDLLSDFSGFESVIFSHQNLSGVCTDISQIKSMLKESSEQCICSYYPTANLACILIPMVLLYLLQVSGMQKMFLILPSSDIHLQMPMIQIPSLAPLIINLKLAISLREQLLWMLQVAAFLLTCNLVRYLCHHMV</sequence>
<dbReference type="AlphaFoldDB" id="A0AAX6GVN1"/>
<feature type="transmembrane region" description="Helical" evidence="1">
    <location>
        <begin position="274"/>
        <end position="294"/>
    </location>
</feature>
<reference evidence="2" key="1">
    <citation type="journal article" date="2023" name="GigaByte">
        <title>Genome assembly of the bearded iris, Iris pallida Lam.</title>
        <authorList>
            <person name="Bruccoleri R.E."/>
            <person name="Oakeley E.J."/>
            <person name="Faust A.M.E."/>
            <person name="Altorfer M."/>
            <person name="Dessus-Babus S."/>
            <person name="Burckhardt D."/>
            <person name="Oertli M."/>
            <person name="Naumann U."/>
            <person name="Petersen F."/>
            <person name="Wong J."/>
        </authorList>
    </citation>
    <scope>NUCLEOTIDE SEQUENCE</scope>
    <source>
        <strain evidence="2">GSM-AAB239-AS_SAM_17_03QT</strain>
    </source>
</reference>
<keyword evidence="1" id="KW-1133">Transmembrane helix</keyword>
<protein>
    <submittedName>
        <fullName evidence="2">Uncharacterized protein</fullName>
    </submittedName>
</protein>
<dbReference type="Proteomes" id="UP001140949">
    <property type="component" value="Unassembled WGS sequence"/>
</dbReference>
<feature type="transmembrane region" description="Helical" evidence="1">
    <location>
        <begin position="209"/>
        <end position="228"/>
    </location>
</feature>
<proteinExistence type="predicted"/>
<keyword evidence="1" id="KW-0472">Membrane</keyword>
<accession>A0AAX6GVN1</accession>
<evidence type="ECO:0000313" key="3">
    <source>
        <dbReference type="Proteomes" id="UP001140949"/>
    </source>
</evidence>
<dbReference type="EMBL" id="JANAVB010015848">
    <property type="protein sequence ID" value="KAJ6832622.1"/>
    <property type="molecule type" value="Genomic_DNA"/>
</dbReference>
<name>A0AAX6GVN1_IRIPA</name>
<gene>
    <name evidence="2" type="ORF">M6B38_343250</name>
</gene>
<organism evidence="2 3">
    <name type="scientific">Iris pallida</name>
    <name type="common">Sweet iris</name>
    <dbReference type="NCBI Taxonomy" id="29817"/>
    <lineage>
        <taxon>Eukaryota</taxon>
        <taxon>Viridiplantae</taxon>
        <taxon>Streptophyta</taxon>
        <taxon>Embryophyta</taxon>
        <taxon>Tracheophyta</taxon>
        <taxon>Spermatophyta</taxon>
        <taxon>Magnoliopsida</taxon>
        <taxon>Liliopsida</taxon>
        <taxon>Asparagales</taxon>
        <taxon>Iridaceae</taxon>
        <taxon>Iridoideae</taxon>
        <taxon>Irideae</taxon>
        <taxon>Iris</taxon>
    </lineage>
</organism>